<feature type="domain" description="Thioredoxin" evidence="2">
    <location>
        <begin position="7"/>
        <end position="163"/>
    </location>
</feature>
<feature type="compositionally biased region" description="Polar residues" evidence="1">
    <location>
        <begin position="1"/>
        <end position="18"/>
    </location>
</feature>
<reference evidence="3" key="1">
    <citation type="journal article" date="2015" name="Nature">
        <title>Complex archaea that bridge the gap between prokaryotes and eukaryotes.</title>
        <authorList>
            <person name="Spang A."/>
            <person name="Saw J.H."/>
            <person name="Jorgensen S.L."/>
            <person name="Zaremba-Niedzwiedzka K."/>
            <person name="Martijn J."/>
            <person name="Lind A.E."/>
            <person name="van Eijk R."/>
            <person name="Schleper C."/>
            <person name="Guy L."/>
            <person name="Ettema T.J."/>
        </authorList>
    </citation>
    <scope>NUCLEOTIDE SEQUENCE</scope>
</reference>
<dbReference type="GO" id="GO:0016491">
    <property type="term" value="F:oxidoreductase activity"/>
    <property type="evidence" value="ECO:0007669"/>
    <property type="project" value="InterPro"/>
</dbReference>
<dbReference type="InterPro" id="IPR000866">
    <property type="entry name" value="AhpC/TSA"/>
</dbReference>
<dbReference type="Pfam" id="PF00578">
    <property type="entry name" value="AhpC-TSA"/>
    <property type="match status" value="1"/>
</dbReference>
<proteinExistence type="predicted"/>
<gene>
    <name evidence="3" type="ORF">LCGC14_2568820</name>
</gene>
<organism evidence="3">
    <name type="scientific">marine sediment metagenome</name>
    <dbReference type="NCBI Taxonomy" id="412755"/>
    <lineage>
        <taxon>unclassified sequences</taxon>
        <taxon>metagenomes</taxon>
        <taxon>ecological metagenomes</taxon>
    </lineage>
</organism>
<name>A0A0F9DAN5_9ZZZZ</name>
<evidence type="ECO:0000256" key="1">
    <source>
        <dbReference type="SAM" id="MobiDB-lite"/>
    </source>
</evidence>
<dbReference type="AlphaFoldDB" id="A0A0F9DAN5"/>
<dbReference type="GO" id="GO:0016209">
    <property type="term" value="F:antioxidant activity"/>
    <property type="evidence" value="ECO:0007669"/>
    <property type="project" value="InterPro"/>
</dbReference>
<feature type="region of interest" description="Disordered" evidence="1">
    <location>
        <begin position="1"/>
        <end position="24"/>
    </location>
</feature>
<protein>
    <recommendedName>
        <fullName evidence="2">Thioredoxin domain-containing protein</fullName>
    </recommendedName>
</protein>
<accession>A0A0F9DAN5</accession>
<evidence type="ECO:0000313" key="3">
    <source>
        <dbReference type="EMBL" id="KKL09143.1"/>
    </source>
</evidence>
<comment type="caution">
    <text evidence="3">The sequence shown here is derived from an EMBL/GenBank/DDBJ whole genome shotgun (WGS) entry which is preliminary data.</text>
</comment>
<dbReference type="InterPro" id="IPR036249">
    <property type="entry name" value="Thioredoxin-like_sf"/>
</dbReference>
<dbReference type="InterPro" id="IPR013766">
    <property type="entry name" value="Thioredoxin_domain"/>
</dbReference>
<dbReference type="PROSITE" id="PS51352">
    <property type="entry name" value="THIOREDOXIN_2"/>
    <property type="match status" value="1"/>
</dbReference>
<sequence length="173" mass="19032">MTLDQKTSPGTTMPTITLPTPDGGEVQIGGSGRWQVAIIYRGRHCPLCRKYLKTLDGLLEEFRDAGAEVIAISADPRERAAEEVAEEGWGFPVACELSEDHMRTLGLHISEPRSAQETDRRFAEPGLFVTNPDGILQIVDISNAPFARPDLQNLLNGLKFIQEKDYPIRGTAA</sequence>
<dbReference type="EMBL" id="LAZR01042599">
    <property type="protein sequence ID" value="KKL09143.1"/>
    <property type="molecule type" value="Genomic_DNA"/>
</dbReference>
<evidence type="ECO:0000259" key="2">
    <source>
        <dbReference type="PROSITE" id="PS51352"/>
    </source>
</evidence>
<dbReference type="Gene3D" id="3.40.30.10">
    <property type="entry name" value="Glutaredoxin"/>
    <property type="match status" value="1"/>
</dbReference>
<dbReference type="SUPFAM" id="SSF52833">
    <property type="entry name" value="Thioredoxin-like"/>
    <property type="match status" value="1"/>
</dbReference>